<accession>A0A6C0K432</accession>
<name>A0A6C0K432_9ZZZZ</name>
<proteinExistence type="predicted"/>
<evidence type="ECO:0000313" key="1">
    <source>
        <dbReference type="EMBL" id="QHU10824.1"/>
    </source>
</evidence>
<organism evidence="1">
    <name type="scientific">viral metagenome</name>
    <dbReference type="NCBI Taxonomy" id="1070528"/>
    <lineage>
        <taxon>unclassified sequences</taxon>
        <taxon>metagenomes</taxon>
        <taxon>organismal metagenomes</taxon>
    </lineage>
</organism>
<protein>
    <submittedName>
        <fullName evidence="1">Uncharacterized protein</fullName>
    </submittedName>
</protein>
<dbReference type="AlphaFoldDB" id="A0A6C0K432"/>
<sequence>MSTDTETFKYWMHGGSFTGTFQLSITEIERGYSLGTFTNKDGTVFVGKYWEGKMFDGKIVEKKMAEGSLTDSDGTRKFLGKFVHNKPSDGLFVYSDGRNSARVIPYD</sequence>
<reference evidence="1" key="1">
    <citation type="journal article" date="2020" name="Nature">
        <title>Giant virus diversity and host interactions through global metagenomics.</title>
        <authorList>
            <person name="Schulz F."/>
            <person name="Roux S."/>
            <person name="Paez-Espino D."/>
            <person name="Jungbluth S."/>
            <person name="Walsh D.A."/>
            <person name="Denef V.J."/>
            <person name="McMahon K.D."/>
            <person name="Konstantinidis K.T."/>
            <person name="Eloe-Fadrosh E.A."/>
            <person name="Kyrpides N.C."/>
            <person name="Woyke T."/>
        </authorList>
    </citation>
    <scope>NUCLEOTIDE SEQUENCE</scope>
    <source>
        <strain evidence="1">GVMAG-S-1101165-83</strain>
    </source>
</reference>
<dbReference type="EMBL" id="MN740772">
    <property type="protein sequence ID" value="QHU10824.1"/>
    <property type="molecule type" value="Genomic_DNA"/>
</dbReference>